<accession>A0ACB9Y6U9</accession>
<gene>
    <name evidence="1" type="ORF">MKS88_004491</name>
</gene>
<comment type="caution">
    <text evidence="1">The sequence shown here is derived from an EMBL/GenBank/DDBJ whole genome shotgun (WGS) entry which is preliminary data.</text>
</comment>
<name>A0ACB9Y6U9_PLABR</name>
<evidence type="ECO:0000313" key="1">
    <source>
        <dbReference type="EMBL" id="KAI4836690.1"/>
    </source>
</evidence>
<sequence length="499" mass="56368">MDFLNQIKKRQKEIKLSNILNFSPITNEEKNHLIKIYGLLAIGTIITALSCYVDLHFVKVPRFIASIISLCCSFALAASCNYSHYSNNLLATSKKRLLYFAGISSSIGILMSDYIAYVNYLNPSILPLAFFGSLSIFTCFSLSAIFSKNRISIFLGAVLSAVCSYVTLLSFMNFFIRFVLFDTQITLLDFRRGNKDYIMHSLCLYLDLVGARNSLYFLSFLNFLKLRLSNLTYIHNIGLPQRKRSSCRSSLNQGEMEYLSQTIAQTIDNELMNDEVGYTTEQLMELAGHSISQIIFKEYNPRKFNKILICCGPGNNGGDGLVAARHLKEFGYNVTVIYPKENKKTLFKVIEILNDFLKNRGVSSVRLLKLMEHYEIGVLKLTTAEEMLGYDLIVDAIFGFSFKGEPRTPFDALIEMINNCKKPVVSIDVPSGTNIDSGDTTSSLFVHSEMNISLMLPKEGLKNYQKKHYLGGRFIPTSIIKKYNLKVPPFPGDSSYVQL</sequence>
<evidence type="ECO:0000313" key="2">
    <source>
        <dbReference type="Proteomes" id="UP001056978"/>
    </source>
</evidence>
<protein>
    <submittedName>
        <fullName evidence="1">Pyridoxal 5'-phosphate synthase</fullName>
    </submittedName>
</protein>
<dbReference type="Proteomes" id="UP001056978">
    <property type="component" value="Chromosome 12"/>
</dbReference>
<reference evidence="1" key="1">
    <citation type="submission" date="2022-06" db="EMBL/GenBank/DDBJ databases">
        <title>The First Complete Genome of the Simian Malaria Parasite Plasmodium brasilianum.</title>
        <authorList>
            <person name="Bajic M."/>
            <person name="Ravishankar S."/>
        </authorList>
    </citation>
    <scope>NUCLEOTIDE SEQUENCE</scope>
    <source>
        <strain evidence="1">Bolivian I</strain>
    </source>
</reference>
<keyword evidence="2" id="KW-1185">Reference proteome</keyword>
<organism evidence="1 2">
    <name type="scientific">Plasmodium brasilianum</name>
    <dbReference type="NCBI Taxonomy" id="5824"/>
    <lineage>
        <taxon>Eukaryota</taxon>
        <taxon>Sar</taxon>
        <taxon>Alveolata</taxon>
        <taxon>Apicomplexa</taxon>
        <taxon>Aconoidasida</taxon>
        <taxon>Haemosporida</taxon>
        <taxon>Plasmodiidae</taxon>
        <taxon>Plasmodium</taxon>
        <taxon>Plasmodium (Plasmodium)</taxon>
    </lineage>
</organism>
<dbReference type="EMBL" id="CM043780">
    <property type="protein sequence ID" value="KAI4836690.1"/>
    <property type="molecule type" value="Genomic_DNA"/>
</dbReference>
<proteinExistence type="predicted"/>